<dbReference type="Pfam" id="PF18962">
    <property type="entry name" value="Por_Secre_tail"/>
    <property type="match status" value="1"/>
</dbReference>
<evidence type="ECO:0000256" key="1">
    <source>
        <dbReference type="SAM" id="SignalP"/>
    </source>
</evidence>
<dbReference type="Proteomes" id="UP001060919">
    <property type="component" value="Chromosome"/>
</dbReference>
<dbReference type="AlphaFoldDB" id="A0A915YEY9"/>
<dbReference type="InterPro" id="IPR026444">
    <property type="entry name" value="Secre_tail"/>
</dbReference>
<feature type="signal peptide" evidence="1">
    <location>
        <begin position="1"/>
        <end position="30"/>
    </location>
</feature>
<name>A0A915YEY9_9BACT</name>
<evidence type="ECO:0000313" key="4">
    <source>
        <dbReference type="Proteomes" id="UP001060919"/>
    </source>
</evidence>
<keyword evidence="4" id="KW-1185">Reference proteome</keyword>
<sequence length="615" mass="66265">MTSDITKHCQLFAVGTLLTLCGLFGSSVEAQCDFINDITGIVQGTLPVGNAANPALYTHIYVLVDNQGNIFATNNTPDFIGVPAGFYNLYAVNYSNAEAAAVLPLLAAGQAWFNVETYGNDDANFCLDYSLPYGSGCPIVVCDALTICEVDTLNNPAIAYNVTNHSQTYCLVCNDLIVGMESTGIFPLQDYPRAITGANCQLFGVNFNTVNGNPLAVGDIWTTTMDAECANNCIDFIGMDLNITPISQPSGNGISTTVDWWTTSGGCVGAQTATNEGEPFSEWVDNTCVPSYNPAPINARPVGGGDHLQQYAVSISHGRFACSGGMDLTQQPIFYTVECDSGGASILNVAVSNAGANISRVEAALYGPVDPSCPSFTGGTFVDCNDAGNNAISGLPMGDIMLTTAANPGEVYLVIVDTEGADQFRISSTTILLSTHLVAFEGHKEEQNNLLTWEVANEEDTDYYVLERSINGIDFSELSILPVHITSLSPTNYEYRDLLPGLGTKYYRLRTVYKDGQFEYSKVVALFREGDGLGTVRVYPNPVNNTFYAEFYASSTTELAYEIQDIVGQLIKKGTRETSLGVNKIELSLEDLPSATYVISLTLNGRRIQRKLIKQ</sequence>
<dbReference type="KEGG" id="aup:AsAng_0025190"/>
<evidence type="ECO:0000313" key="3">
    <source>
        <dbReference type="EMBL" id="BDS11805.1"/>
    </source>
</evidence>
<gene>
    <name evidence="3" type="ORF">AsAng_0025190</name>
</gene>
<proteinExistence type="predicted"/>
<feature type="domain" description="Secretion system C-terminal sorting" evidence="2">
    <location>
        <begin position="538"/>
        <end position="613"/>
    </location>
</feature>
<dbReference type="RefSeq" id="WP_264792947.1">
    <property type="nucleotide sequence ID" value="NZ_AP026867.1"/>
</dbReference>
<keyword evidence="1" id="KW-0732">Signal</keyword>
<reference evidence="3" key="1">
    <citation type="submission" date="2022-09" db="EMBL/GenBank/DDBJ databases">
        <title>Aureispira anguillicida sp. nov., isolated from Leptocephalus of Japanese eel Anguilla japonica.</title>
        <authorList>
            <person name="Yuasa K."/>
            <person name="Mekata T."/>
            <person name="Ikunari K."/>
        </authorList>
    </citation>
    <scope>NUCLEOTIDE SEQUENCE</scope>
    <source>
        <strain evidence="3">EL160426</strain>
    </source>
</reference>
<protein>
    <submittedName>
        <fullName evidence="3">T9SS type A sorting domain-containing protein</fullName>
    </submittedName>
</protein>
<accession>A0A915YEY9</accession>
<dbReference type="EMBL" id="AP026867">
    <property type="protein sequence ID" value="BDS11805.1"/>
    <property type="molecule type" value="Genomic_DNA"/>
</dbReference>
<dbReference type="NCBIfam" id="TIGR04183">
    <property type="entry name" value="Por_Secre_tail"/>
    <property type="match status" value="1"/>
</dbReference>
<evidence type="ECO:0000259" key="2">
    <source>
        <dbReference type="Pfam" id="PF18962"/>
    </source>
</evidence>
<feature type="chain" id="PRO_5037064685" evidence="1">
    <location>
        <begin position="31"/>
        <end position="615"/>
    </location>
</feature>
<organism evidence="3 4">
    <name type="scientific">Aureispira anguillae</name>
    <dbReference type="NCBI Taxonomy" id="2864201"/>
    <lineage>
        <taxon>Bacteria</taxon>
        <taxon>Pseudomonadati</taxon>
        <taxon>Bacteroidota</taxon>
        <taxon>Saprospiria</taxon>
        <taxon>Saprospirales</taxon>
        <taxon>Saprospiraceae</taxon>
        <taxon>Aureispira</taxon>
    </lineage>
</organism>